<dbReference type="AlphaFoldDB" id="A0A6S6TQ36"/>
<proteinExistence type="predicted"/>
<protein>
    <recommendedName>
        <fullName evidence="2">DUF6311 domain-containing protein</fullName>
    </recommendedName>
</protein>
<keyword evidence="1" id="KW-0812">Transmembrane</keyword>
<feature type="transmembrane region" description="Helical" evidence="1">
    <location>
        <begin position="304"/>
        <end position="324"/>
    </location>
</feature>
<feature type="transmembrane region" description="Helical" evidence="1">
    <location>
        <begin position="344"/>
        <end position="362"/>
    </location>
</feature>
<reference evidence="3" key="1">
    <citation type="submission" date="2020-01" db="EMBL/GenBank/DDBJ databases">
        <authorList>
            <person name="Meier V. D."/>
            <person name="Meier V D."/>
        </authorList>
    </citation>
    <scope>NUCLEOTIDE SEQUENCE</scope>
    <source>
        <strain evidence="3">HLG_WM_MAG_10</strain>
    </source>
</reference>
<accession>A0A6S6TQ36</accession>
<feature type="transmembrane region" description="Helical" evidence="1">
    <location>
        <begin position="107"/>
        <end position="127"/>
    </location>
</feature>
<keyword evidence="1" id="KW-1133">Transmembrane helix</keyword>
<feature type="domain" description="DUF6311" evidence="2">
    <location>
        <begin position="18"/>
        <end position="403"/>
    </location>
</feature>
<evidence type="ECO:0000256" key="1">
    <source>
        <dbReference type="SAM" id="Phobius"/>
    </source>
</evidence>
<evidence type="ECO:0000259" key="2">
    <source>
        <dbReference type="Pfam" id="PF19830"/>
    </source>
</evidence>
<feature type="transmembrane region" description="Helical" evidence="1">
    <location>
        <begin position="232"/>
        <end position="250"/>
    </location>
</feature>
<name>A0A6S6TQ36_9BACT</name>
<feature type="transmembrane region" description="Helical" evidence="1">
    <location>
        <begin position="412"/>
        <end position="428"/>
    </location>
</feature>
<gene>
    <name evidence="3" type="ORF">HELGO_WM46939</name>
</gene>
<feature type="transmembrane region" description="Helical" evidence="1">
    <location>
        <begin position="134"/>
        <end position="152"/>
    </location>
</feature>
<dbReference type="InterPro" id="IPR046278">
    <property type="entry name" value="DUF6311"/>
</dbReference>
<dbReference type="Pfam" id="PF19830">
    <property type="entry name" value="DUF6311"/>
    <property type="match status" value="1"/>
</dbReference>
<dbReference type="EMBL" id="CACVAQ010000321">
    <property type="protein sequence ID" value="CAA6822962.1"/>
    <property type="molecule type" value="Genomic_DNA"/>
</dbReference>
<evidence type="ECO:0000313" key="3">
    <source>
        <dbReference type="EMBL" id="CAA6822962.1"/>
    </source>
</evidence>
<dbReference type="Gene3D" id="2.60.120.260">
    <property type="entry name" value="Galactose-binding domain-like"/>
    <property type="match status" value="1"/>
</dbReference>
<organism evidence="3">
    <name type="scientific">uncultured Aureispira sp</name>
    <dbReference type="NCBI Taxonomy" id="1331704"/>
    <lineage>
        <taxon>Bacteria</taxon>
        <taxon>Pseudomonadati</taxon>
        <taxon>Bacteroidota</taxon>
        <taxon>Saprospiria</taxon>
        <taxon>Saprospirales</taxon>
        <taxon>Saprospiraceae</taxon>
        <taxon>Aureispira</taxon>
        <taxon>environmental samples</taxon>
    </lineage>
</organism>
<feature type="transmembrane region" description="Helical" evidence="1">
    <location>
        <begin position="382"/>
        <end position="400"/>
    </location>
</feature>
<keyword evidence="1" id="KW-0472">Membrane</keyword>
<feature type="transmembrane region" description="Helical" evidence="1">
    <location>
        <begin position="203"/>
        <end position="220"/>
    </location>
</feature>
<sequence length="786" mass="90651">MKFFELKKISWYDVLVVLLSSTFLIYFYGPILIAPNEFLFTKYGDGFSQYFNFTTYVKYSQSYFEHTGANYPYGEQIVYFDGQPFFAALTKLLSTIFPFLGNYTVGIMNSLALFAIWWTPLLLYGILSRIDVKPILAVWGAMGIVFLEPQIFRLTGHFSLSYCCAIPLTIYLLLRIYEQERARLWTGVLLFSNLMWLYTHPYLGLMCCLLTVMVLFFYWCWNLSAVMKCINYYILGFVSGLLPILIFQTLTRLTDKHTSKTEDVYGLFEYCGAPEDVFLPNHPPFKKTASELVGWNLDQTWEGWSYVGVVTMLTLLLVFILGILKKIWNLKKRTKSTSHPTVKILFWASIPILFLSWAYPFIQYPALLDSVKIIKQFRSLGRFSWVFYYVSTLVSIYYIHRAALFLKDKKQGFLAALLLFFGPLLYMVEGYSAHAEIAENLDKYPNYFLEKNCPKVLTDALAEINPADYQAILPLPYYYLGSGNFYRTILGGTTHFSMLTSIYTGIPLATAFIARGDVWESRNLVQLFTAPYYDKKIKADFPSQKPFLITRSNYIEPLTVHEQQVFDRARLISIDKQGYALYALNFEDLFVQENNQVLEEFKENLERLHPKGDWWIEDSTAALFYEGFESLSSTQAFRGQGAFSAPKSGAGTFVKMPLEASTKARTYQIKAWVFNGEIDAMNHLHVIAFGANDGGVWERLGQTRPDRTPIINGDWSLIEFSVHIPPNKFKTLHLDYYCGIKSKQTVYIDDVLIYSGEGAVYKLIREEKGQVKELIYNGHQVLRKDE</sequence>
<feature type="transmembrane region" description="Helical" evidence="1">
    <location>
        <begin position="12"/>
        <end position="33"/>
    </location>
</feature>